<dbReference type="AlphaFoldDB" id="A0AAU7NZP3"/>
<dbReference type="EMBL" id="CP157743">
    <property type="protein sequence ID" value="XBS22467.1"/>
    <property type="molecule type" value="Genomic_DNA"/>
</dbReference>
<accession>A0AAU7NZP3</accession>
<protein>
    <submittedName>
        <fullName evidence="1">Type II toxin-antitoxin system VapB family antitoxin</fullName>
    </submittedName>
</protein>
<reference evidence="1 2" key="1">
    <citation type="journal article" date="2024" name="Microbiology">
        <title>Methylomarinum rosea sp. nov., a novel halophilic methanotrophic bacterium from the hypersaline Lake Elton.</title>
        <authorList>
            <person name="Suleimanov R.Z."/>
            <person name="Oshkin I.Y."/>
            <person name="Danilova O.V."/>
            <person name="Suzina N.E."/>
            <person name="Dedysh S.N."/>
        </authorList>
    </citation>
    <scope>NUCLEOTIDE SEQUENCE [LARGE SCALE GENOMIC DNA]</scope>
    <source>
        <strain evidence="1 2">Ch1-1</strain>
    </source>
</reference>
<proteinExistence type="predicted"/>
<evidence type="ECO:0000313" key="2">
    <source>
        <dbReference type="Proteomes" id="UP001225378"/>
    </source>
</evidence>
<dbReference type="Proteomes" id="UP001225378">
    <property type="component" value="Chromosome"/>
</dbReference>
<dbReference type="RefSeq" id="WP_305908550.1">
    <property type="nucleotide sequence ID" value="NZ_CP157743.1"/>
</dbReference>
<evidence type="ECO:0000313" key="1">
    <source>
        <dbReference type="EMBL" id="XBS22467.1"/>
    </source>
</evidence>
<keyword evidence="2" id="KW-1185">Reference proteome</keyword>
<dbReference type="Pfam" id="PF09957">
    <property type="entry name" value="VapB_antitoxin"/>
    <property type="match status" value="1"/>
</dbReference>
<organism evidence="1 2">
    <name type="scientific">Methylomarinum roseum</name>
    <dbReference type="NCBI Taxonomy" id="3067653"/>
    <lineage>
        <taxon>Bacteria</taxon>
        <taxon>Pseudomonadati</taxon>
        <taxon>Pseudomonadota</taxon>
        <taxon>Gammaproteobacteria</taxon>
        <taxon>Methylococcales</taxon>
        <taxon>Methylococcaceae</taxon>
        <taxon>Methylomarinum</taxon>
    </lineage>
</organism>
<dbReference type="InterPro" id="IPR019239">
    <property type="entry name" value="VapB_antitoxin"/>
</dbReference>
<name>A0AAU7NZP3_9GAMM</name>
<dbReference type="KEGG" id="mech:Q9L42_010160"/>
<sequence length="66" mass="7320">MRTTINIDEDLYQQAVVLTGKKEKTALIREALQALIERESARRLALLGGSEPDLKAIPRRQSSDAA</sequence>
<gene>
    <name evidence="1" type="ORF">Q9L42_010160</name>
</gene>